<organism evidence="1 2">
    <name type="scientific">Chitinibacter fontanus</name>
    <dbReference type="NCBI Taxonomy" id="1737446"/>
    <lineage>
        <taxon>Bacteria</taxon>
        <taxon>Pseudomonadati</taxon>
        <taxon>Pseudomonadota</taxon>
        <taxon>Betaproteobacteria</taxon>
        <taxon>Neisseriales</taxon>
        <taxon>Chitinibacteraceae</taxon>
        <taxon>Chitinibacter</taxon>
    </lineage>
</organism>
<reference evidence="1 2" key="1">
    <citation type="journal article" date="2016" name="Int. J. Syst. Evol. Microbiol.">
        <title>Chitinibacter fontanus sp. nov., isolated from a spring.</title>
        <authorList>
            <person name="Sheu S.Y."/>
            <person name="Li Y.S."/>
            <person name="Young C.C."/>
            <person name="Chen W.M."/>
        </authorList>
    </citation>
    <scope>NUCLEOTIDE SEQUENCE [LARGE SCALE GENOMIC DNA]</scope>
    <source>
        <strain evidence="1 2">STM-7</strain>
    </source>
</reference>
<keyword evidence="2" id="KW-1185">Reference proteome</keyword>
<gene>
    <name evidence="1" type="ORF">HZU75_14490</name>
</gene>
<dbReference type="AlphaFoldDB" id="A0A7D5VBF6"/>
<dbReference type="RefSeq" id="WP_180306714.1">
    <property type="nucleotide sequence ID" value="NZ_CP058952.1"/>
</dbReference>
<name>A0A7D5VBF6_9NEIS</name>
<evidence type="ECO:0000313" key="2">
    <source>
        <dbReference type="Proteomes" id="UP000510822"/>
    </source>
</evidence>
<sequence length="87" mass="10208">MTTNRSSFSTKAPRQLFTVKQFAERYPAWSEQALRWLIFNAKDRMLAKEMQRGNGLECAILRQGRKVLIDEDLFLQWLENSNQASVQ</sequence>
<dbReference type="KEGG" id="cfon:HZU75_14490"/>
<dbReference type="EMBL" id="CP058952">
    <property type="protein sequence ID" value="QLI82638.1"/>
    <property type="molecule type" value="Genomic_DNA"/>
</dbReference>
<protein>
    <submittedName>
        <fullName evidence="1">Uncharacterized protein</fullName>
    </submittedName>
</protein>
<accession>A0A7D5VBF6</accession>
<dbReference type="Proteomes" id="UP000510822">
    <property type="component" value="Chromosome"/>
</dbReference>
<evidence type="ECO:0000313" key="1">
    <source>
        <dbReference type="EMBL" id="QLI82638.1"/>
    </source>
</evidence>
<proteinExistence type="predicted"/>